<keyword evidence="2" id="KW-1185">Reference proteome</keyword>
<dbReference type="InterPro" id="IPR009351">
    <property type="entry name" value="AlkZ-like"/>
</dbReference>
<organism evidence="1 2">
    <name type="scientific">Saccharomonospora azurea NA-128</name>
    <dbReference type="NCBI Taxonomy" id="882081"/>
    <lineage>
        <taxon>Bacteria</taxon>
        <taxon>Bacillati</taxon>
        <taxon>Actinomycetota</taxon>
        <taxon>Actinomycetes</taxon>
        <taxon>Pseudonocardiales</taxon>
        <taxon>Pseudonocardiaceae</taxon>
        <taxon>Saccharomonospora</taxon>
    </lineage>
</organism>
<dbReference type="AlphaFoldDB" id="H8GDQ3"/>
<name>H8GDQ3_9PSEU</name>
<evidence type="ECO:0000313" key="1">
    <source>
        <dbReference type="EMBL" id="EHY87898.1"/>
    </source>
</evidence>
<dbReference type="OrthoDB" id="9148135at2"/>
<reference evidence="1 2" key="1">
    <citation type="journal article" date="2012" name="Stand. Genomic Sci.">
        <title>Genome sequence of the soil bacterium Saccharomonospora azurea type strain (NA-128(T)).</title>
        <authorList>
            <person name="Klenk H.P."/>
            <person name="Held B."/>
            <person name="Lucas S."/>
            <person name="Lapidus A."/>
            <person name="Copeland A."/>
            <person name="Hammon N."/>
            <person name="Pitluck S."/>
            <person name="Goodwin L.A."/>
            <person name="Han C."/>
            <person name="Tapia R."/>
            <person name="Brambilla E.M."/>
            <person name="Potter G."/>
            <person name="Land M."/>
            <person name="Ivanova N."/>
            <person name="Rohde M."/>
            <person name="Goker M."/>
            <person name="Detter J.C."/>
            <person name="Kyrpides N.C."/>
            <person name="Woyke T."/>
        </authorList>
    </citation>
    <scope>NUCLEOTIDE SEQUENCE [LARGE SCALE GENOMIC DNA]</scope>
    <source>
        <strain evidence="1 2">NA-128</strain>
    </source>
</reference>
<protein>
    <recommendedName>
        <fullName evidence="3">Winged helix DNA-binding domain-containing protein</fullName>
    </recommendedName>
</protein>
<evidence type="ECO:0000313" key="2">
    <source>
        <dbReference type="Proteomes" id="UP000004705"/>
    </source>
</evidence>
<dbReference type="Proteomes" id="UP000004705">
    <property type="component" value="Chromosome"/>
</dbReference>
<evidence type="ECO:0008006" key="3">
    <source>
        <dbReference type="Google" id="ProtNLM"/>
    </source>
</evidence>
<dbReference type="RefSeq" id="WP_005439144.1">
    <property type="nucleotide sequence ID" value="NZ_CM001466.1"/>
</dbReference>
<gene>
    <name evidence="1" type="ORF">SacazDRAFT_00951</name>
</gene>
<accession>H8GDQ3</accession>
<dbReference type="Pfam" id="PF06224">
    <property type="entry name" value="AlkZ-like"/>
    <property type="match status" value="1"/>
</dbReference>
<dbReference type="HOGENOM" id="CLU_713551_0_0_11"/>
<dbReference type="EMBL" id="CM001466">
    <property type="protein sequence ID" value="EHY87898.1"/>
    <property type="molecule type" value="Genomic_DNA"/>
</dbReference>
<proteinExistence type="predicted"/>
<sequence>MRRISASHRRALLGRRHRLATDAAAADLVDVADSLVALHSTDPATVYLSTWARTRDPRHAPLQHALYDDRRLLRLLAMRRTVFVTSRAVAPLVLTACAAEVADRERRKLITMLAENGIERPERFLTEARDAALSVLDARDEITAAELAGADPRLGTPLVLSRGKRYEGKQNVASRVLLLLSAEGLVVRGRPRGSWTSQQYRWTSMRTWLGDDLPTVSEADAEVELARRWLAAYGPALPEDLQWWTGWTKTRTKRALTALRPAEVEVCGTAGVALDDTDVDEPRVEGVPWAALLPALDPTSMGWRQRDWYLGEHAERVFDTNGNAGPTVWWNGRIVGGWTQDGRGDVVYRLLEDVGSDAVEAVDALADRLTAALDGVRLSARGRRLSPLEQEIQESTV</sequence>
<dbReference type="PANTHER" id="PTHR38479">
    <property type="entry name" value="LMO0824 PROTEIN"/>
    <property type="match status" value="1"/>
</dbReference>
<dbReference type="PANTHER" id="PTHR38479:SF2">
    <property type="entry name" value="WINGED HELIX DNA-BINDING DOMAIN-CONTAINING PROTEIN"/>
    <property type="match status" value="1"/>
</dbReference>